<dbReference type="EMBL" id="JAPWDV010000001">
    <property type="protein sequence ID" value="KAJ6225852.1"/>
    <property type="molecule type" value="Genomic_DNA"/>
</dbReference>
<organism evidence="11 12">
    <name type="scientific">Blomia tropicalis</name>
    <name type="common">Mite</name>
    <dbReference type="NCBI Taxonomy" id="40697"/>
    <lineage>
        <taxon>Eukaryota</taxon>
        <taxon>Metazoa</taxon>
        <taxon>Ecdysozoa</taxon>
        <taxon>Arthropoda</taxon>
        <taxon>Chelicerata</taxon>
        <taxon>Arachnida</taxon>
        <taxon>Acari</taxon>
        <taxon>Acariformes</taxon>
        <taxon>Sarcoptiformes</taxon>
        <taxon>Astigmata</taxon>
        <taxon>Glycyphagoidea</taxon>
        <taxon>Echimyopodidae</taxon>
        <taxon>Blomia</taxon>
    </lineage>
</organism>
<comment type="caution">
    <text evidence="11">The sequence shown here is derived from an EMBL/GenBank/DDBJ whole genome shotgun (WGS) entry which is preliminary data.</text>
</comment>
<dbReference type="PROSITE" id="PS00353">
    <property type="entry name" value="HMG_BOX_1"/>
    <property type="match status" value="1"/>
</dbReference>
<dbReference type="PANTHER" id="PTHR48112:SF32">
    <property type="entry name" value="HIGH MOBILITY GROUP PROTEIN B3"/>
    <property type="match status" value="1"/>
</dbReference>
<feature type="compositionally biased region" description="Basic and acidic residues" evidence="9">
    <location>
        <begin position="51"/>
        <end position="72"/>
    </location>
</feature>
<dbReference type="InterPro" id="IPR050342">
    <property type="entry name" value="HMGB"/>
</dbReference>
<dbReference type="CDD" id="cd21978">
    <property type="entry name" value="HMG-box_HMGB_rpt1"/>
    <property type="match status" value="1"/>
</dbReference>
<feature type="region of interest" description="Disordered" evidence="9">
    <location>
        <begin position="51"/>
        <end position="99"/>
    </location>
</feature>
<evidence type="ECO:0000256" key="9">
    <source>
        <dbReference type="SAM" id="MobiDB-lite"/>
    </source>
</evidence>
<comment type="similarity">
    <text evidence="3">Belongs to the HMGB family.</text>
</comment>
<dbReference type="InterPro" id="IPR009071">
    <property type="entry name" value="HMG_box_dom"/>
</dbReference>
<dbReference type="Proteomes" id="UP001142055">
    <property type="component" value="Chromosome 1"/>
</dbReference>
<dbReference type="InterPro" id="IPR036910">
    <property type="entry name" value="HMG_box_dom_sf"/>
</dbReference>
<dbReference type="Gene3D" id="1.10.30.10">
    <property type="entry name" value="High mobility group box domain"/>
    <property type="match status" value="2"/>
</dbReference>
<dbReference type="AlphaFoldDB" id="A0A9Q0MK91"/>
<dbReference type="PANTHER" id="PTHR48112">
    <property type="entry name" value="HIGH MOBILITY GROUP PROTEIN DSP1"/>
    <property type="match status" value="1"/>
</dbReference>
<dbReference type="Pfam" id="PF00505">
    <property type="entry name" value="HMG_box"/>
    <property type="match status" value="1"/>
</dbReference>
<evidence type="ECO:0000256" key="1">
    <source>
        <dbReference type="ARBA" id="ARBA00004123"/>
    </source>
</evidence>
<feature type="domain" description="HMG box" evidence="10">
    <location>
        <begin position="8"/>
        <end position="78"/>
    </location>
</feature>
<feature type="domain" description="HMG box" evidence="10">
    <location>
        <begin position="96"/>
        <end position="164"/>
    </location>
</feature>
<reference evidence="11" key="1">
    <citation type="submission" date="2022-12" db="EMBL/GenBank/DDBJ databases">
        <title>Genome assemblies of Blomia tropicalis.</title>
        <authorList>
            <person name="Cui Y."/>
        </authorList>
    </citation>
    <scope>NUCLEOTIDE SEQUENCE</scope>
    <source>
        <tissue evidence="11">Adult mites</tissue>
    </source>
</reference>
<gene>
    <name evidence="11" type="ORF">RDWZM_004397</name>
</gene>
<evidence type="ECO:0000256" key="7">
    <source>
        <dbReference type="ARBA" id="ARBA00023242"/>
    </source>
</evidence>
<dbReference type="FunFam" id="1.10.30.10:FF:000016">
    <property type="entry name" value="FACT complex subunit SSRP1"/>
    <property type="match status" value="1"/>
</dbReference>
<accession>A0A9Q0MK91</accession>
<feature type="compositionally biased region" description="Low complexity" evidence="9">
    <location>
        <begin position="165"/>
        <end position="182"/>
    </location>
</feature>
<evidence type="ECO:0000256" key="5">
    <source>
        <dbReference type="ARBA" id="ARBA00022737"/>
    </source>
</evidence>
<feature type="DNA-binding region" description="HMG box" evidence="8">
    <location>
        <begin position="8"/>
        <end position="78"/>
    </location>
</feature>
<dbReference type="SUPFAM" id="SSF47095">
    <property type="entry name" value="HMG-box"/>
    <property type="match status" value="2"/>
</dbReference>
<dbReference type="GO" id="GO:0005694">
    <property type="term" value="C:chromosome"/>
    <property type="evidence" value="ECO:0007669"/>
    <property type="project" value="UniProtKB-SubCell"/>
</dbReference>
<feature type="compositionally biased region" description="Acidic residues" evidence="9">
    <location>
        <begin position="188"/>
        <end position="206"/>
    </location>
</feature>
<dbReference type="Pfam" id="PF09011">
    <property type="entry name" value="HMG_box_2"/>
    <property type="match status" value="1"/>
</dbReference>
<dbReference type="OMA" id="PHSANEV"/>
<sequence length="206" mass="23812">MPKDSSKPRGRMSAYAFFVQTCREEHKKKYPNENVVFAEFSRKCSERWKTMNDKEKHRFHQLAEKDKKRYEGEMANYKPSKKDGRKKKRAKDPNAPKRPLSAFFWFCNDERPKAKAGMKDATVGEVAKELGRRWNECTEDQKSKYEALAAKDKARYEKELKAYKSGGSVKAAPAKGKGSSSKAKAESSEEEEDEEEEEEEEDSDDD</sequence>
<dbReference type="PROSITE" id="PS50118">
    <property type="entry name" value="HMG_BOX_2"/>
    <property type="match status" value="2"/>
</dbReference>
<dbReference type="GO" id="GO:0003677">
    <property type="term" value="F:DNA binding"/>
    <property type="evidence" value="ECO:0007669"/>
    <property type="project" value="UniProtKB-UniRule"/>
</dbReference>
<keyword evidence="4" id="KW-0158">Chromosome</keyword>
<comment type="subcellular location">
    <subcellularLocation>
        <location evidence="2">Chromosome</location>
    </subcellularLocation>
    <subcellularLocation>
        <location evidence="1">Nucleus</location>
    </subcellularLocation>
</comment>
<keyword evidence="5" id="KW-0677">Repeat</keyword>
<proteinExistence type="inferred from homology"/>
<evidence type="ECO:0000256" key="8">
    <source>
        <dbReference type="PROSITE-ProRule" id="PRU00267"/>
    </source>
</evidence>
<evidence type="ECO:0000313" key="12">
    <source>
        <dbReference type="Proteomes" id="UP001142055"/>
    </source>
</evidence>
<feature type="region of interest" description="Disordered" evidence="9">
    <location>
        <begin position="162"/>
        <end position="206"/>
    </location>
</feature>
<evidence type="ECO:0000259" key="10">
    <source>
        <dbReference type="PROSITE" id="PS50118"/>
    </source>
</evidence>
<dbReference type="PRINTS" id="PR00886">
    <property type="entry name" value="HIGHMOBLTY12"/>
</dbReference>
<protein>
    <recommendedName>
        <fullName evidence="10">HMG box domain-containing protein</fullName>
    </recommendedName>
</protein>
<evidence type="ECO:0000256" key="3">
    <source>
        <dbReference type="ARBA" id="ARBA00008774"/>
    </source>
</evidence>
<feature type="DNA-binding region" description="HMG box" evidence="8">
    <location>
        <begin position="96"/>
        <end position="164"/>
    </location>
</feature>
<dbReference type="FunFam" id="1.10.30.10:FF:000013">
    <property type="entry name" value="High mobility group protein B3"/>
    <property type="match status" value="1"/>
</dbReference>
<evidence type="ECO:0000313" key="11">
    <source>
        <dbReference type="EMBL" id="KAJ6225852.1"/>
    </source>
</evidence>
<dbReference type="SMART" id="SM00398">
    <property type="entry name" value="HMG"/>
    <property type="match status" value="2"/>
</dbReference>
<keyword evidence="7 8" id="KW-0539">Nucleus</keyword>
<dbReference type="GO" id="GO:0005634">
    <property type="term" value="C:nucleus"/>
    <property type="evidence" value="ECO:0007669"/>
    <property type="project" value="UniProtKB-SubCell"/>
</dbReference>
<evidence type="ECO:0000256" key="2">
    <source>
        <dbReference type="ARBA" id="ARBA00004286"/>
    </source>
</evidence>
<name>A0A9Q0MK91_BLOTA</name>
<keyword evidence="6 8" id="KW-0238">DNA-binding</keyword>
<evidence type="ECO:0000256" key="6">
    <source>
        <dbReference type="ARBA" id="ARBA00023125"/>
    </source>
</evidence>
<dbReference type="InterPro" id="IPR017967">
    <property type="entry name" value="HMG_boxA_CS"/>
</dbReference>
<evidence type="ECO:0000256" key="4">
    <source>
        <dbReference type="ARBA" id="ARBA00022454"/>
    </source>
</evidence>
<keyword evidence="12" id="KW-1185">Reference proteome</keyword>